<dbReference type="Pfam" id="PF09412">
    <property type="entry name" value="XendoU"/>
    <property type="match status" value="1"/>
</dbReference>
<dbReference type="OrthoDB" id="430326at2759"/>
<evidence type="ECO:0000259" key="12">
    <source>
        <dbReference type="PROSITE" id="PS51959"/>
    </source>
</evidence>
<reference evidence="13" key="1">
    <citation type="submission" date="2022-01" db="EMBL/GenBank/DDBJ databases">
        <authorList>
            <person name="Braso-Vives M."/>
        </authorList>
    </citation>
    <scope>NUCLEOTIDE SEQUENCE</scope>
</reference>
<keyword evidence="4 11" id="KW-0540">Nuclease</keyword>
<dbReference type="GO" id="GO:0016787">
    <property type="term" value="F:hydrolase activity"/>
    <property type="evidence" value="ECO:0007669"/>
    <property type="project" value="UniProtKB-KW"/>
</dbReference>
<dbReference type="InterPro" id="IPR039787">
    <property type="entry name" value="ENDOU"/>
</dbReference>
<evidence type="ECO:0000256" key="5">
    <source>
        <dbReference type="ARBA" id="ARBA00022723"/>
    </source>
</evidence>
<accession>A0A8K0ERK2</accession>
<dbReference type="GO" id="GO:0046872">
    <property type="term" value="F:metal ion binding"/>
    <property type="evidence" value="ECO:0007669"/>
    <property type="project" value="UniProtKB-UniRule"/>
</dbReference>
<keyword evidence="6 11" id="KW-0255">Endonuclease</keyword>
<name>A0A8K0ERK2_BRALA</name>
<dbReference type="CDD" id="cd21159">
    <property type="entry name" value="XendoU"/>
    <property type="match status" value="1"/>
</dbReference>
<evidence type="ECO:0000313" key="14">
    <source>
        <dbReference type="Proteomes" id="UP000838412"/>
    </source>
</evidence>
<keyword evidence="7 11" id="KW-0378">Hydrolase</keyword>
<dbReference type="EMBL" id="OV696690">
    <property type="protein sequence ID" value="CAH1266042.1"/>
    <property type="molecule type" value="Genomic_DNA"/>
</dbReference>
<organism evidence="13 14">
    <name type="scientific">Branchiostoma lanceolatum</name>
    <name type="common">Common lancelet</name>
    <name type="synonym">Amphioxus lanceolatum</name>
    <dbReference type="NCBI Taxonomy" id="7740"/>
    <lineage>
        <taxon>Eukaryota</taxon>
        <taxon>Metazoa</taxon>
        <taxon>Chordata</taxon>
        <taxon>Cephalochordata</taxon>
        <taxon>Leptocardii</taxon>
        <taxon>Amphioxiformes</taxon>
        <taxon>Branchiostomatidae</taxon>
        <taxon>Branchiostoma</taxon>
    </lineage>
</organism>
<evidence type="ECO:0000256" key="1">
    <source>
        <dbReference type="ARBA" id="ARBA00001936"/>
    </source>
</evidence>
<keyword evidence="5 11" id="KW-0479">Metal-binding</keyword>
<dbReference type="InterPro" id="IPR037227">
    <property type="entry name" value="EndoU-like"/>
</dbReference>
<feature type="domain" description="EndoU" evidence="12">
    <location>
        <begin position="141"/>
        <end position="398"/>
    </location>
</feature>
<dbReference type="PANTHER" id="PTHR12439:SF11">
    <property type="entry name" value="URIDYLATE-SPECIFIC ENDORIBONUCLEASE"/>
    <property type="match status" value="1"/>
</dbReference>
<proteinExistence type="inferred from homology"/>
<keyword evidence="14" id="KW-1185">Reference proteome</keyword>
<evidence type="ECO:0000256" key="6">
    <source>
        <dbReference type="ARBA" id="ARBA00022759"/>
    </source>
</evidence>
<comment type="similarity">
    <text evidence="2 11">Belongs to the ENDOU family.</text>
</comment>
<evidence type="ECO:0000256" key="9">
    <source>
        <dbReference type="ARBA" id="ARBA00023211"/>
    </source>
</evidence>
<dbReference type="GO" id="GO:0004521">
    <property type="term" value="F:RNA endonuclease activity"/>
    <property type="evidence" value="ECO:0007669"/>
    <property type="project" value="UniProtKB-UniRule"/>
</dbReference>
<evidence type="ECO:0000256" key="4">
    <source>
        <dbReference type="ARBA" id="ARBA00022722"/>
    </source>
</evidence>
<sequence>MGHVQCPSCRHEFQLPKLGVDGLLKNTTLRNIVDRYRESKSNTAASKAAHKAAHKAVPSQMCDKEPYYDAVETYPDCDDYCELCTFDQMEGALAGLTLTDASAVTPKDLTPTVHPQEKVGKHGYHRVGVVTAVPDTSQQNQTKAQPDIYSILWSLDRNRVWQGIDYKLDIHGDIGLGDRLFRFVDRDNLEEIPTYRAFLRLLDNYNIDQPEYVTKKEENNARAFLNCCLDTEVMQEAHSFLAKKGCVPKSRQGFKGVLYDMWFTPYSRTHRDRVQRFSTGFEHTFLGETRCRHMIGFHNWLRFYEEERQGCIQVNDCKRHYCEDRQILTVDFDWHDGNHTSDSFFVGTSPEFELALYTVCFLAGDGAETRVVLGGETVTIATLKLGGYLGSCYPILREQSQPGTEYHTKDNSSDNPLVAEGLGFLQYLKNEKFGPELPKGTLKRIYERDYTWSYGRRPRTPFSLVLRTLMTNGKVATYWTYHGMEMVTFLK</sequence>
<dbReference type="AlphaFoldDB" id="A0A8K0ERK2"/>
<protein>
    <recommendedName>
        <fullName evidence="11">Uridylate-specific endoribonuclease</fullName>
        <ecNumber evidence="11">4.6.1.-</ecNumber>
    </recommendedName>
</protein>
<comment type="cofactor">
    <cofactor evidence="1 11">
        <name>Mn(2+)</name>
        <dbReference type="ChEBI" id="CHEBI:29035"/>
    </cofactor>
</comment>
<dbReference type="GO" id="GO:0016829">
    <property type="term" value="F:lyase activity"/>
    <property type="evidence" value="ECO:0007669"/>
    <property type="project" value="UniProtKB-KW"/>
</dbReference>
<evidence type="ECO:0000256" key="3">
    <source>
        <dbReference type="ARBA" id="ARBA00011245"/>
    </source>
</evidence>
<keyword evidence="10" id="KW-0456">Lyase</keyword>
<evidence type="ECO:0000256" key="7">
    <source>
        <dbReference type="ARBA" id="ARBA00022801"/>
    </source>
</evidence>
<evidence type="ECO:0000256" key="11">
    <source>
        <dbReference type="RuleBase" id="RU367085"/>
    </source>
</evidence>
<evidence type="ECO:0000256" key="8">
    <source>
        <dbReference type="ARBA" id="ARBA00022884"/>
    </source>
</evidence>
<evidence type="ECO:0000256" key="10">
    <source>
        <dbReference type="ARBA" id="ARBA00023239"/>
    </source>
</evidence>
<dbReference type="Proteomes" id="UP000838412">
    <property type="component" value="Chromosome 5"/>
</dbReference>
<comment type="subunit">
    <text evidence="3 11">Monomer.</text>
</comment>
<dbReference type="GO" id="GO:0003723">
    <property type="term" value="F:RNA binding"/>
    <property type="evidence" value="ECO:0007669"/>
    <property type="project" value="UniProtKB-UniRule"/>
</dbReference>
<dbReference type="SUPFAM" id="SSF142877">
    <property type="entry name" value="EndoU-like"/>
    <property type="match status" value="1"/>
</dbReference>
<dbReference type="PANTHER" id="PTHR12439">
    <property type="entry name" value="PLACENTAL PROTEIN 11-RELATED"/>
    <property type="match status" value="1"/>
</dbReference>
<keyword evidence="9 11" id="KW-0464">Manganese</keyword>
<keyword evidence="8 11" id="KW-0694">RNA-binding</keyword>
<dbReference type="InterPro" id="IPR018998">
    <property type="entry name" value="EndoU_C"/>
</dbReference>
<evidence type="ECO:0000256" key="2">
    <source>
        <dbReference type="ARBA" id="ARBA00010168"/>
    </source>
</evidence>
<dbReference type="EC" id="4.6.1.-" evidence="11"/>
<dbReference type="PROSITE" id="PS51959">
    <property type="entry name" value="ENDOU"/>
    <property type="match status" value="1"/>
</dbReference>
<evidence type="ECO:0000313" key="13">
    <source>
        <dbReference type="EMBL" id="CAH1266042.1"/>
    </source>
</evidence>
<gene>
    <name evidence="13" type="primary">ENDOU</name>
    <name evidence="13" type="ORF">BLAG_LOCUS19793</name>
</gene>
<comment type="catalytic activity">
    <reaction evidence="11">
        <text>ribonucleotidyl-uridine-RNA = a 5'-end dephospho-uridine-RNA + a 3'-end 2',3'-cyclophospho-ribonucleotide-RNA</text>
        <dbReference type="Rhea" id="RHEA:67792"/>
        <dbReference type="Rhea" id="RHEA-COMP:10464"/>
        <dbReference type="Rhea" id="RHEA-COMP:17354"/>
        <dbReference type="Rhea" id="RHEA-COMP:17356"/>
        <dbReference type="ChEBI" id="CHEBI:83064"/>
        <dbReference type="ChEBI" id="CHEBI:173117"/>
        <dbReference type="ChEBI" id="CHEBI:173224"/>
    </reaction>
</comment>